<reference evidence="1" key="1">
    <citation type="submission" date="2022-06" db="EMBL/GenBank/DDBJ databases">
        <title>Phylogenomic reconstructions and comparative analyses of Kickxellomycotina fungi.</title>
        <authorList>
            <person name="Reynolds N.K."/>
            <person name="Stajich J.E."/>
            <person name="Barry K."/>
            <person name="Grigoriev I.V."/>
            <person name="Crous P."/>
            <person name="Smith M.E."/>
        </authorList>
    </citation>
    <scope>NUCLEOTIDE SEQUENCE</scope>
    <source>
        <strain evidence="1">RSA 2271</strain>
    </source>
</reference>
<keyword evidence="2" id="KW-1185">Reference proteome</keyword>
<comment type="caution">
    <text evidence="1">The sequence shown here is derived from an EMBL/GenBank/DDBJ whole genome shotgun (WGS) entry which is preliminary data.</text>
</comment>
<evidence type="ECO:0000313" key="2">
    <source>
        <dbReference type="Proteomes" id="UP001145114"/>
    </source>
</evidence>
<proteinExistence type="predicted"/>
<protein>
    <submittedName>
        <fullName evidence="1">Ubiquinol--cytochrome-c reductase subunit 8</fullName>
    </submittedName>
</protein>
<organism evidence="1 2">
    <name type="scientific">Spiromyces aspiralis</name>
    <dbReference type="NCBI Taxonomy" id="68401"/>
    <lineage>
        <taxon>Eukaryota</taxon>
        <taxon>Fungi</taxon>
        <taxon>Fungi incertae sedis</taxon>
        <taxon>Zoopagomycota</taxon>
        <taxon>Kickxellomycotina</taxon>
        <taxon>Kickxellomycetes</taxon>
        <taxon>Kickxellales</taxon>
        <taxon>Kickxellaceae</taxon>
        <taxon>Spiromyces</taxon>
    </lineage>
</organism>
<sequence length="87" mass="9668">MGGHGIGWWGRFGGPKIRGLVIYQLSPSEFKANNHLISHGTFNLFRRVVKQLPYIVPAGLLLWGVTTYGKKRHEFLNSKAGSDHGGH</sequence>
<dbReference type="EMBL" id="JAMZIH010002522">
    <property type="protein sequence ID" value="KAJ1677394.1"/>
    <property type="molecule type" value="Genomic_DNA"/>
</dbReference>
<accession>A0ACC1HU07</accession>
<name>A0ACC1HU07_9FUNG</name>
<dbReference type="Proteomes" id="UP001145114">
    <property type="component" value="Unassembled WGS sequence"/>
</dbReference>
<gene>
    <name evidence="1" type="primary">QCR8</name>
    <name evidence="1" type="ORF">EV182_006270</name>
</gene>
<evidence type="ECO:0000313" key="1">
    <source>
        <dbReference type="EMBL" id="KAJ1677394.1"/>
    </source>
</evidence>